<dbReference type="EMBL" id="OZ020099">
    <property type="protein sequence ID" value="CAK9272115.1"/>
    <property type="molecule type" value="Genomic_DNA"/>
</dbReference>
<dbReference type="Proteomes" id="UP001497444">
    <property type="component" value="Chromosome 4"/>
</dbReference>
<organism evidence="3 4">
    <name type="scientific">Sphagnum jensenii</name>
    <dbReference type="NCBI Taxonomy" id="128206"/>
    <lineage>
        <taxon>Eukaryota</taxon>
        <taxon>Viridiplantae</taxon>
        <taxon>Streptophyta</taxon>
        <taxon>Embryophyta</taxon>
        <taxon>Bryophyta</taxon>
        <taxon>Sphagnophytina</taxon>
        <taxon>Sphagnopsida</taxon>
        <taxon>Sphagnales</taxon>
        <taxon>Sphagnaceae</taxon>
        <taxon>Sphagnum</taxon>
    </lineage>
</organism>
<accession>A0ABP0X1J8</accession>
<keyword evidence="4" id="KW-1185">Reference proteome</keyword>
<keyword evidence="2" id="KW-1133">Transmembrane helix</keyword>
<keyword evidence="2" id="KW-0812">Transmembrane</keyword>
<evidence type="ECO:0000313" key="3">
    <source>
        <dbReference type="EMBL" id="CAK9272115.1"/>
    </source>
</evidence>
<gene>
    <name evidence="3" type="ORF">CSSPJE1EN1_LOCUS17593</name>
</gene>
<proteinExistence type="predicted"/>
<evidence type="ECO:0000313" key="4">
    <source>
        <dbReference type="Proteomes" id="UP001497444"/>
    </source>
</evidence>
<name>A0ABP0X1J8_9BRYO</name>
<feature type="region of interest" description="Disordered" evidence="1">
    <location>
        <begin position="1"/>
        <end position="23"/>
    </location>
</feature>
<sequence>MIRRREGKEMTYMSSTSRRRGGSSRCGFLLATPRAALPIKLAMLQIVFSCSVPLCSSSLLVACCSRKIKFPDWLSSLQQGIDSRLEHVCFDCSAVPDLLLLLLLLLLFLLCLSPQFVCLCVCASVLSGGRTSVMWREIEHSPLGILHLFKQGMQTTVHQNTTLPSECQGRRGSLSLSVETLCQLALQSTS</sequence>
<keyword evidence="2" id="KW-0472">Membrane</keyword>
<reference evidence="3" key="1">
    <citation type="submission" date="2024-02" db="EMBL/GenBank/DDBJ databases">
        <authorList>
            <consortium name="ELIXIR-Norway"/>
            <consortium name="Elixir Norway"/>
        </authorList>
    </citation>
    <scope>NUCLEOTIDE SEQUENCE</scope>
</reference>
<evidence type="ECO:0000256" key="2">
    <source>
        <dbReference type="SAM" id="Phobius"/>
    </source>
</evidence>
<evidence type="ECO:0000256" key="1">
    <source>
        <dbReference type="SAM" id="MobiDB-lite"/>
    </source>
</evidence>
<protein>
    <submittedName>
        <fullName evidence="3">Uncharacterized protein</fullName>
    </submittedName>
</protein>
<feature type="transmembrane region" description="Helical" evidence="2">
    <location>
        <begin position="98"/>
        <end position="126"/>
    </location>
</feature>